<name>A0A370U2V9_9HELO</name>
<keyword evidence="2" id="KW-1185">Reference proteome</keyword>
<dbReference type="Proteomes" id="UP000254866">
    <property type="component" value="Unassembled WGS sequence"/>
</dbReference>
<accession>A0A370U2V9</accession>
<evidence type="ECO:0000313" key="2">
    <source>
        <dbReference type="Proteomes" id="UP000254866"/>
    </source>
</evidence>
<organism evidence="1 2">
    <name type="scientific">Venustampulla echinocandica</name>
    <dbReference type="NCBI Taxonomy" id="2656787"/>
    <lineage>
        <taxon>Eukaryota</taxon>
        <taxon>Fungi</taxon>
        <taxon>Dikarya</taxon>
        <taxon>Ascomycota</taxon>
        <taxon>Pezizomycotina</taxon>
        <taxon>Leotiomycetes</taxon>
        <taxon>Helotiales</taxon>
        <taxon>Pleuroascaceae</taxon>
        <taxon>Venustampulla</taxon>
    </lineage>
</organism>
<gene>
    <name evidence="1" type="ORF">BP5553_02091</name>
</gene>
<sequence length="104" mass="11375">MHLVVVVVAGRGGLQVAVRGSNRCQALFPAESAIVDFSDGSNRLPKVALEVVRRWTVNGAVFSDVAERWAKKENPFADAPTAKRPAKRFATLSTSVRRVNGKWQ</sequence>
<reference evidence="1 2" key="1">
    <citation type="journal article" date="2018" name="IMA Fungus">
        <title>IMA Genome-F 9: Draft genome sequence of Annulohypoxylon stygium, Aspergillus mulundensis, Berkeleyomyces basicola (syn. Thielaviopsis basicola), Ceratocystis smalleyi, two Cercospora beticola strains, Coleophoma cylindrospora, Fusarium fracticaudum, Phialophora cf. hyalina, and Morchella septimelata.</title>
        <authorList>
            <person name="Wingfield B.D."/>
            <person name="Bills G.F."/>
            <person name="Dong Y."/>
            <person name="Huang W."/>
            <person name="Nel W.J."/>
            <person name="Swalarsk-Parry B.S."/>
            <person name="Vaghefi N."/>
            <person name="Wilken P.M."/>
            <person name="An Z."/>
            <person name="de Beer Z.W."/>
            <person name="De Vos L."/>
            <person name="Chen L."/>
            <person name="Duong T.A."/>
            <person name="Gao Y."/>
            <person name="Hammerbacher A."/>
            <person name="Kikkert J.R."/>
            <person name="Li Y."/>
            <person name="Li H."/>
            <person name="Li K."/>
            <person name="Li Q."/>
            <person name="Liu X."/>
            <person name="Ma X."/>
            <person name="Naidoo K."/>
            <person name="Pethybridge S.J."/>
            <person name="Sun J."/>
            <person name="Steenkamp E.T."/>
            <person name="van der Nest M.A."/>
            <person name="van Wyk S."/>
            <person name="Wingfield M.J."/>
            <person name="Xiong C."/>
            <person name="Yue Q."/>
            <person name="Zhang X."/>
        </authorList>
    </citation>
    <scope>NUCLEOTIDE SEQUENCE [LARGE SCALE GENOMIC DNA]</scope>
    <source>
        <strain evidence="1 2">BP 5553</strain>
    </source>
</reference>
<dbReference type="RefSeq" id="XP_031874768.1">
    <property type="nucleotide sequence ID" value="XM_032010714.1"/>
</dbReference>
<proteinExistence type="predicted"/>
<dbReference type="GeneID" id="43594940"/>
<evidence type="ECO:0000313" key="1">
    <source>
        <dbReference type="EMBL" id="RDL42112.1"/>
    </source>
</evidence>
<dbReference type="EMBL" id="NPIC01000001">
    <property type="protein sequence ID" value="RDL42112.1"/>
    <property type="molecule type" value="Genomic_DNA"/>
</dbReference>
<dbReference type="AlphaFoldDB" id="A0A370U2V9"/>
<protein>
    <submittedName>
        <fullName evidence="1">Uncharacterized protein</fullName>
    </submittedName>
</protein>
<comment type="caution">
    <text evidence="1">The sequence shown here is derived from an EMBL/GenBank/DDBJ whole genome shotgun (WGS) entry which is preliminary data.</text>
</comment>